<dbReference type="AlphaFoldDB" id="A0A8X6THL7"/>
<protein>
    <submittedName>
        <fullName evidence="1">Uncharacterized protein</fullName>
    </submittedName>
</protein>
<accession>A0A8X6THL7</accession>
<organism evidence="1 2">
    <name type="scientific">Nephila pilipes</name>
    <name type="common">Giant wood spider</name>
    <name type="synonym">Nephila maculata</name>
    <dbReference type="NCBI Taxonomy" id="299642"/>
    <lineage>
        <taxon>Eukaryota</taxon>
        <taxon>Metazoa</taxon>
        <taxon>Ecdysozoa</taxon>
        <taxon>Arthropoda</taxon>
        <taxon>Chelicerata</taxon>
        <taxon>Arachnida</taxon>
        <taxon>Araneae</taxon>
        <taxon>Araneomorphae</taxon>
        <taxon>Entelegynae</taxon>
        <taxon>Araneoidea</taxon>
        <taxon>Nephilidae</taxon>
        <taxon>Nephila</taxon>
    </lineage>
</organism>
<evidence type="ECO:0000313" key="1">
    <source>
        <dbReference type="EMBL" id="GFT17889.1"/>
    </source>
</evidence>
<reference evidence="1" key="1">
    <citation type="submission" date="2020-08" db="EMBL/GenBank/DDBJ databases">
        <title>Multicomponent nature underlies the extraordinary mechanical properties of spider dragline silk.</title>
        <authorList>
            <person name="Kono N."/>
            <person name="Nakamura H."/>
            <person name="Mori M."/>
            <person name="Yoshida Y."/>
            <person name="Ohtoshi R."/>
            <person name="Malay A.D."/>
            <person name="Moran D.A.P."/>
            <person name="Tomita M."/>
            <person name="Numata K."/>
            <person name="Arakawa K."/>
        </authorList>
    </citation>
    <scope>NUCLEOTIDE SEQUENCE</scope>
</reference>
<proteinExistence type="predicted"/>
<comment type="caution">
    <text evidence="1">The sequence shown here is derived from an EMBL/GenBank/DDBJ whole genome shotgun (WGS) entry which is preliminary data.</text>
</comment>
<name>A0A8X6THL7_NEPPI</name>
<dbReference type="OrthoDB" id="6435423at2759"/>
<evidence type="ECO:0000313" key="2">
    <source>
        <dbReference type="Proteomes" id="UP000887013"/>
    </source>
</evidence>
<dbReference type="EMBL" id="BMAW01058757">
    <property type="protein sequence ID" value="GFT17889.1"/>
    <property type="molecule type" value="Genomic_DNA"/>
</dbReference>
<keyword evidence="2" id="KW-1185">Reference proteome</keyword>
<dbReference type="Proteomes" id="UP000887013">
    <property type="component" value="Unassembled WGS sequence"/>
</dbReference>
<gene>
    <name evidence="1" type="ORF">NPIL_177931</name>
</gene>
<sequence>MLTSSRPLSLGQWEEGKMLEDHSSTLGRKMVYDADDRPSFWPQPMAGWTTDEYPDPDEINWPVEGKIILPHRSEMV</sequence>